<evidence type="ECO:0008006" key="3">
    <source>
        <dbReference type="Google" id="ProtNLM"/>
    </source>
</evidence>
<dbReference type="OMA" id="WHPAQSI"/>
<dbReference type="GO" id="GO:0005737">
    <property type="term" value="C:cytoplasm"/>
    <property type="evidence" value="ECO:0007669"/>
    <property type="project" value="TreeGrafter"/>
</dbReference>
<dbReference type="Proteomes" id="UP000008983">
    <property type="component" value="Unassembled WGS sequence"/>
</dbReference>
<name>G0R3J6_ICHMU</name>
<dbReference type="Pfam" id="PF13242">
    <property type="entry name" value="Hydrolase_like"/>
    <property type="match status" value="1"/>
</dbReference>
<accession>G0R3J6</accession>
<dbReference type="PANTHER" id="PTHR19288:SF46">
    <property type="entry name" value="HALOACID DEHALOGENASE-LIKE HYDROLASE DOMAIN-CONTAINING PROTEIN 2"/>
    <property type="match status" value="1"/>
</dbReference>
<dbReference type="PANTHER" id="PTHR19288">
    <property type="entry name" value="4-NITROPHENYLPHOSPHATASE-RELATED"/>
    <property type="match status" value="1"/>
</dbReference>
<dbReference type="OrthoDB" id="413953at2759"/>
<dbReference type="NCBIfam" id="TIGR01460">
    <property type="entry name" value="HAD-SF-IIA"/>
    <property type="match status" value="1"/>
</dbReference>
<dbReference type="FunCoup" id="G0R3J6">
    <property type="interactions" value="40"/>
</dbReference>
<sequence>MHFSLIWTEFFGMDLKNQKMLQNHIIFQKVKEKNVFSQQIIVVNRVKHMLKNQKNTKLKLKMIRYFQKIIKKIIKNKKKVFAASNIAACYIKEKLPLVKKCYVVGMSGICEELQNYGIEYIWSNDIHSKNKLMSPDEFNNLELDKEVGAVVVGIDYELNYFKMACASSYIQQGCYFIATNEDKYIMVGDKKMPGGGTIVNAIATATDQKPIVTGKPNPFVIQLLCEQHNIDRSKALMIGDNLETDIQLGQNAGLDTFLVLTGVTNLDKLKHNYDNQLVIPNYYADTA</sequence>
<dbReference type="InterPro" id="IPR036412">
    <property type="entry name" value="HAD-like_sf"/>
</dbReference>
<dbReference type="AlphaFoldDB" id="G0R3J6"/>
<dbReference type="eggNOG" id="KOG2882">
    <property type="taxonomic scope" value="Eukaryota"/>
</dbReference>
<evidence type="ECO:0000313" key="2">
    <source>
        <dbReference type="Proteomes" id="UP000008983"/>
    </source>
</evidence>
<gene>
    <name evidence="1" type="ORF">IMG5_185680</name>
</gene>
<dbReference type="InterPro" id="IPR023214">
    <property type="entry name" value="HAD_sf"/>
</dbReference>
<dbReference type="EMBL" id="GL984303">
    <property type="protein sequence ID" value="EGR27985.1"/>
    <property type="molecule type" value="Genomic_DNA"/>
</dbReference>
<proteinExistence type="predicted"/>
<dbReference type="InParanoid" id="G0R3J6"/>
<dbReference type="InterPro" id="IPR006357">
    <property type="entry name" value="HAD-SF_hydro_IIA"/>
</dbReference>
<dbReference type="RefSeq" id="XP_004027330.1">
    <property type="nucleotide sequence ID" value="XM_004027281.1"/>
</dbReference>
<organism evidence="1 2">
    <name type="scientific">Ichthyophthirius multifiliis</name>
    <name type="common">White spot disease agent</name>
    <name type="synonym">Ich</name>
    <dbReference type="NCBI Taxonomy" id="5932"/>
    <lineage>
        <taxon>Eukaryota</taxon>
        <taxon>Sar</taxon>
        <taxon>Alveolata</taxon>
        <taxon>Ciliophora</taxon>
        <taxon>Intramacronucleata</taxon>
        <taxon>Oligohymenophorea</taxon>
        <taxon>Hymenostomatida</taxon>
        <taxon>Ophryoglenina</taxon>
        <taxon>Ichthyophthirius</taxon>
    </lineage>
</organism>
<dbReference type="STRING" id="857967.G0R3J6"/>
<dbReference type="SUPFAM" id="SSF56784">
    <property type="entry name" value="HAD-like"/>
    <property type="match status" value="1"/>
</dbReference>
<evidence type="ECO:0000313" key="1">
    <source>
        <dbReference type="EMBL" id="EGR27985.1"/>
    </source>
</evidence>
<dbReference type="Gene3D" id="3.40.50.1000">
    <property type="entry name" value="HAD superfamily/HAD-like"/>
    <property type="match status" value="2"/>
</dbReference>
<protein>
    <recommendedName>
        <fullName evidence="3">4-nitrophenylphosphatase</fullName>
    </recommendedName>
</protein>
<reference evidence="1 2" key="1">
    <citation type="submission" date="2011-07" db="EMBL/GenBank/DDBJ databases">
        <authorList>
            <person name="Coyne R."/>
            <person name="Brami D."/>
            <person name="Johnson J."/>
            <person name="Hostetler J."/>
            <person name="Hannick L."/>
            <person name="Clark T."/>
            <person name="Cassidy-Hanley D."/>
            <person name="Inman J."/>
        </authorList>
    </citation>
    <scope>NUCLEOTIDE SEQUENCE [LARGE SCALE GENOMIC DNA]</scope>
    <source>
        <strain evidence="1 2">G5</strain>
    </source>
</reference>
<dbReference type="GO" id="GO:0016791">
    <property type="term" value="F:phosphatase activity"/>
    <property type="evidence" value="ECO:0007669"/>
    <property type="project" value="TreeGrafter"/>
</dbReference>
<keyword evidence="2" id="KW-1185">Reference proteome</keyword>
<dbReference type="GeneID" id="14904031"/>